<sequence length="34" mass="4039">MVTTIPDTLTWPRFDPASFTKRGNNYNFFRLALF</sequence>
<comment type="caution">
    <text evidence="1">The sequence shown here is derived from an EMBL/GenBank/DDBJ whole genome shotgun (WGS) entry which is preliminary data.</text>
</comment>
<protein>
    <submittedName>
        <fullName evidence="1">Uncharacterized protein</fullName>
    </submittedName>
</protein>
<organism evidence="1 2">
    <name type="scientific">Arabidopsis thaliana x Arabidopsis arenosa</name>
    <dbReference type="NCBI Taxonomy" id="1240361"/>
    <lineage>
        <taxon>Eukaryota</taxon>
        <taxon>Viridiplantae</taxon>
        <taxon>Streptophyta</taxon>
        <taxon>Embryophyta</taxon>
        <taxon>Tracheophyta</taxon>
        <taxon>Spermatophyta</taxon>
        <taxon>Magnoliopsida</taxon>
        <taxon>eudicotyledons</taxon>
        <taxon>Gunneridae</taxon>
        <taxon>Pentapetalae</taxon>
        <taxon>rosids</taxon>
        <taxon>malvids</taxon>
        <taxon>Brassicales</taxon>
        <taxon>Brassicaceae</taxon>
        <taxon>Camelineae</taxon>
        <taxon>Arabidopsis</taxon>
    </lineage>
</organism>
<dbReference type="EMBL" id="JAEFBK010000005">
    <property type="protein sequence ID" value="KAG7605935.1"/>
    <property type="molecule type" value="Genomic_DNA"/>
</dbReference>
<accession>A0A8T2D209</accession>
<dbReference type="AlphaFoldDB" id="A0A8T2D209"/>
<keyword evidence="2" id="KW-1185">Reference proteome</keyword>
<evidence type="ECO:0000313" key="1">
    <source>
        <dbReference type="EMBL" id="KAG7605935.1"/>
    </source>
</evidence>
<proteinExistence type="predicted"/>
<name>A0A8T2D209_9BRAS</name>
<evidence type="ECO:0000313" key="2">
    <source>
        <dbReference type="Proteomes" id="UP000694240"/>
    </source>
</evidence>
<reference evidence="1 2" key="1">
    <citation type="submission" date="2020-12" db="EMBL/GenBank/DDBJ databases">
        <title>Concerted genomic and epigenomic changes stabilize Arabidopsis allopolyploids.</title>
        <authorList>
            <person name="Chen Z."/>
        </authorList>
    </citation>
    <scope>NUCLEOTIDE SEQUENCE [LARGE SCALE GENOMIC DNA]</scope>
    <source>
        <strain evidence="1">Allo738</strain>
        <tissue evidence="1">Leaf</tissue>
    </source>
</reference>
<dbReference type="Proteomes" id="UP000694240">
    <property type="component" value="Chromosome 5"/>
</dbReference>
<gene>
    <name evidence="1" type="ORF">ISN45_At05g049020</name>
</gene>